<keyword evidence="4" id="KW-0560">Oxidoreductase</keyword>
<dbReference type="GO" id="GO:0016709">
    <property type="term" value="F:oxidoreductase activity, acting on paired donors, with incorporation or reduction of molecular oxygen, NAD(P)H as one donor, and incorporation of one atom of oxygen"/>
    <property type="evidence" value="ECO:0007669"/>
    <property type="project" value="UniProtKB-ARBA"/>
</dbReference>
<evidence type="ECO:0000259" key="6">
    <source>
        <dbReference type="Pfam" id="PF07976"/>
    </source>
</evidence>
<feature type="domain" description="Phenol hydroxylase-like C-terminal dimerisation" evidence="6">
    <location>
        <begin position="402"/>
        <end position="600"/>
    </location>
</feature>
<reference evidence="7 8" key="1">
    <citation type="journal article" date="2015" name="Environ. Microbiol.">
        <title>Metagenome sequence of Elaphomyces granulatus from sporocarp tissue reveals Ascomycota ectomycorrhizal fingerprints of genome expansion and a Proteobacteria-rich microbiome.</title>
        <authorList>
            <person name="Quandt C.A."/>
            <person name="Kohler A."/>
            <person name="Hesse C.N."/>
            <person name="Sharpton T.J."/>
            <person name="Martin F."/>
            <person name="Spatafora J.W."/>
        </authorList>
    </citation>
    <scope>NUCLEOTIDE SEQUENCE [LARGE SCALE GENOMIC DNA]</scope>
    <source>
        <strain evidence="7 8">OSC145934</strain>
    </source>
</reference>
<evidence type="ECO:0000256" key="2">
    <source>
        <dbReference type="ARBA" id="ARBA00022630"/>
    </source>
</evidence>
<sequence length="607" mass="67373">MAPTNVSYVDVLIIGAGPAGLALANWFRSSNICVRIIDIKPGPTPRGQAEGLKSTTLEIFEAFGIGPKIWAEAWRLEEVTIWGPEDINGAGGAIKRKQWIENRVSELGKPREVMLQQSRVEQHMLDNLLGSNNIEMQYHKRPTDLTIDNSNLDDLTAFPVHITVTSGKHEEDMDGASMNGSTLNENCEEVHAKYVVGCDGAHSWTRKKMGVMDIVPKSNFPDIRKVCYLQSSTGTILLVPRSNKEVRLYIPVESGSTLSDPKDLTFERILDAARKIIAPYSLDVGSCSWWSAYRVGQRVGKQFSVQNRVFLAGDAVHTHSPKAGQGMNTSIQDAFNLGWKLRQVLNGHASPRVLGTYESERRPVAEDLIAFDRGYLKLFSTASSSFESEFLRGMKFTTGLSIRYSPSIIVQLQGRDSSEDLTEHPGPSLLKADVVPGKRLPDFQVVCQADRVPTRIHPRLHASGAFRILIFAGDISQTAFLESLQSLGSWLGDENDGLGLWTAGGNQARTEVLLIHSAKRELVNLLELPEVFHPWSETEGYDYWRVYADAEGAHDAHGRVYDRLELNKESGCVIIVRPDSYIGAVTGMRDFESIKKYFMKHKGGNSS</sequence>
<evidence type="ECO:0000259" key="5">
    <source>
        <dbReference type="Pfam" id="PF01494"/>
    </source>
</evidence>
<dbReference type="Gene3D" id="3.50.50.60">
    <property type="entry name" value="FAD/NAD(P)-binding domain"/>
    <property type="match status" value="1"/>
</dbReference>
<comment type="similarity">
    <text evidence="1">Belongs to the PheA/TfdB FAD monooxygenase family.</text>
</comment>
<dbReference type="InterPro" id="IPR036249">
    <property type="entry name" value="Thioredoxin-like_sf"/>
</dbReference>
<organism evidence="7 8">
    <name type="scientific">Elaphomyces granulatus</name>
    <dbReference type="NCBI Taxonomy" id="519963"/>
    <lineage>
        <taxon>Eukaryota</taxon>
        <taxon>Fungi</taxon>
        <taxon>Dikarya</taxon>
        <taxon>Ascomycota</taxon>
        <taxon>Pezizomycotina</taxon>
        <taxon>Eurotiomycetes</taxon>
        <taxon>Eurotiomycetidae</taxon>
        <taxon>Eurotiales</taxon>
        <taxon>Elaphomycetaceae</taxon>
        <taxon>Elaphomyces</taxon>
    </lineage>
</organism>
<dbReference type="Pfam" id="PF01494">
    <property type="entry name" value="FAD_binding_3"/>
    <property type="match status" value="1"/>
</dbReference>
<dbReference type="InterPro" id="IPR038220">
    <property type="entry name" value="PHOX_C_sf"/>
</dbReference>
<evidence type="ECO:0000313" key="7">
    <source>
        <dbReference type="EMBL" id="OXV05284.1"/>
    </source>
</evidence>
<dbReference type="InterPro" id="IPR002938">
    <property type="entry name" value="FAD-bd"/>
</dbReference>
<dbReference type="SUPFAM" id="SSF52833">
    <property type="entry name" value="Thioredoxin-like"/>
    <property type="match status" value="1"/>
</dbReference>
<dbReference type="GO" id="GO:0071949">
    <property type="term" value="F:FAD binding"/>
    <property type="evidence" value="ECO:0007669"/>
    <property type="project" value="InterPro"/>
</dbReference>
<dbReference type="AlphaFoldDB" id="A0A232LME5"/>
<dbReference type="PANTHER" id="PTHR43004:SF16">
    <property type="entry name" value="PHENOL 2-MONOOXYGENASE FSQG"/>
    <property type="match status" value="1"/>
</dbReference>
<dbReference type="Pfam" id="PF07976">
    <property type="entry name" value="Phe_hydrox_dim"/>
    <property type="match status" value="1"/>
</dbReference>
<dbReference type="EMBL" id="NPHW01007249">
    <property type="protein sequence ID" value="OXV05284.1"/>
    <property type="molecule type" value="Genomic_DNA"/>
</dbReference>
<dbReference type="Gene3D" id="3.30.9.10">
    <property type="entry name" value="D-Amino Acid Oxidase, subunit A, domain 2"/>
    <property type="match status" value="1"/>
</dbReference>
<dbReference type="PRINTS" id="PR00420">
    <property type="entry name" value="RNGMNOXGNASE"/>
</dbReference>
<keyword evidence="3" id="KW-0274">FAD</keyword>
<dbReference type="InterPro" id="IPR036188">
    <property type="entry name" value="FAD/NAD-bd_sf"/>
</dbReference>
<dbReference type="CDD" id="cd02979">
    <property type="entry name" value="PHOX_C"/>
    <property type="match status" value="1"/>
</dbReference>
<dbReference type="SUPFAM" id="SSF51905">
    <property type="entry name" value="FAD/NAD(P)-binding domain"/>
    <property type="match status" value="1"/>
</dbReference>
<dbReference type="PANTHER" id="PTHR43004">
    <property type="entry name" value="TRK SYSTEM POTASSIUM UPTAKE PROTEIN"/>
    <property type="match status" value="1"/>
</dbReference>
<accession>A0A232LME5</accession>
<gene>
    <name evidence="7" type="ORF">Egran_06948</name>
</gene>
<evidence type="ECO:0000313" key="8">
    <source>
        <dbReference type="Proteomes" id="UP000243515"/>
    </source>
</evidence>
<proteinExistence type="inferred from homology"/>
<evidence type="ECO:0008006" key="9">
    <source>
        <dbReference type="Google" id="ProtNLM"/>
    </source>
</evidence>
<keyword evidence="2" id="KW-0285">Flavoprotein</keyword>
<evidence type="ECO:0000256" key="1">
    <source>
        <dbReference type="ARBA" id="ARBA00007801"/>
    </source>
</evidence>
<dbReference type="OrthoDB" id="1716816at2759"/>
<comment type="caution">
    <text evidence="7">The sequence shown here is derived from an EMBL/GenBank/DDBJ whole genome shotgun (WGS) entry which is preliminary data.</text>
</comment>
<evidence type="ECO:0000256" key="3">
    <source>
        <dbReference type="ARBA" id="ARBA00022827"/>
    </source>
</evidence>
<protein>
    <recommendedName>
        <fullName evidence="9">FAD-binding domain-containing protein</fullName>
    </recommendedName>
</protein>
<dbReference type="Proteomes" id="UP000243515">
    <property type="component" value="Unassembled WGS sequence"/>
</dbReference>
<dbReference type="InterPro" id="IPR012941">
    <property type="entry name" value="Phe_hydrox_C_dim_dom"/>
</dbReference>
<evidence type="ECO:0000256" key="4">
    <source>
        <dbReference type="ARBA" id="ARBA00023002"/>
    </source>
</evidence>
<keyword evidence="8" id="KW-1185">Reference proteome</keyword>
<name>A0A232LME5_9EURO</name>
<dbReference type="SUPFAM" id="SSF54373">
    <property type="entry name" value="FAD-linked reductases, C-terminal domain"/>
    <property type="match status" value="1"/>
</dbReference>
<feature type="domain" description="FAD-binding" evidence="5">
    <location>
        <begin position="9"/>
        <end position="371"/>
    </location>
</feature>
<dbReference type="Gene3D" id="3.40.30.20">
    <property type="match status" value="1"/>
</dbReference>
<dbReference type="InterPro" id="IPR050641">
    <property type="entry name" value="RIFMO-like"/>
</dbReference>